<proteinExistence type="evidence at transcript level"/>
<evidence type="ECO:0000313" key="1">
    <source>
        <dbReference type="EMBL" id="ACL53294.1"/>
    </source>
</evidence>
<accession>B7ZZE5</accession>
<sequence>MASPARGREMPFSVELFSRQNLAGSANNLVNGHLKEKKKMVAAVKLQISTPRCKLIEHHLLNRTVFDSITISSNTYPVHGMVNTVKRIRITHMTALPV</sequence>
<protein>
    <submittedName>
        <fullName evidence="1">Uncharacterized protein</fullName>
    </submittedName>
</protein>
<organism evidence="1">
    <name type="scientific">Zea mays</name>
    <name type="common">Maize</name>
    <dbReference type="NCBI Taxonomy" id="4577"/>
    <lineage>
        <taxon>Eukaryota</taxon>
        <taxon>Viridiplantae</taxon>
        <taxon>Streptophyta</taxon>
        <taxon>Embryophyta</taxon>
        <taxon>Tracheophyta</taxon>
        <taxon>Spermatophyta</taxon>
        <taxon>Magnoliopsida</taxon>
        <taxon>Liliopsida</taxon>
        <taxon>Poales</taxon>
        <taxon>Poaceae</taxon>
        <taxon>PACMAD clade</taxon>
        <taxon>Panicoideae</taxon>
        <taxon>Andropogonodae</taxon>
        <taxon>Andropogoneae</taxon>
        <taxon>Tripsacinae</taxon>
        <taxon>Zea</taxon>
    </lineage>
</organism>
<dbReference type="AlphaFoldDB" id="B7ZZE5"/>
<name>B7ZZE5_MAIZE</name>
<dbReference type="EMBL" id="BT054687">
    <property type="protein sequence ID" value="ACL53294.1"/>
    <property type="molecule type" value="mRNA"/>
</dbReference>
<reference evidence="1" key="1">
    <citation type="journal article" date="2009" name="PLoS Genet.">
        <title>Sequencing, mapping, and analysis of 27,455 maize full-length cDNAs.</title>
        <authorList>
            <person name="Soderlund C."/>
            <person name="Descour A."/>
            <person name="Kudrna D."/>
            <person name="Bomhoff M."/>
            <person name="Boyd L."/>
            <person name="Currie J."/>
            <person name="Angelova A."/>
            <person name="Collura K."/>
            <person name="Wissotski M."/>
            <person name="Ashley E."/>
            <person name="Morrow D."/>
            <person name="Fernandes J."/>
            <person name="Walbot V."/>
            <person name="Yu Y."/>
        </authorList>
    </citation>
    <scope>NUCLEOTIDE SEQUENCE</scope>
    <source>
        <strain evidence="1">B73</strain>
    </source>
</reference>
<reference evidence="1" key="2">
    <citation type="submission" date="2012-06" db="EMBL/GenBank/DDBJ databases">
        <authorList>
            <person name="Yu Y."/>
            <person name="Currie J."/>
            <person name="Lomeli R."/>
            <person name="Angelova A."/>
            <person name="Collura K."/>
            <person name="Wissotski M."/>
            <person name="Campos D."/>
            <person name="Kudrna D."/>
            <person name="Golser W."/>
            <person name="Ashely E."/>
            <person name="Descour A."/>
            <person name="Fernandes J."/>
            <person name="Soderlund C."/>
            <person name="Walbot V."/>
        </authorList>
    </citation>
    <scope>NUCLEOTIDE SEQUENCE</scope>
    <source>
        <strain evidence="1">B73</strain>
    </source>
</reference>